<dbReference type="Pfam" id="PF05368">
    <property type="entry name" value="NmrA"/>
    <property type="match status" value="1"/>
</dbReference>
<organism evidence="3 4">
    <name type="scientific">Fusarium equiseti</name>
    <name type="common">Fusarium scirpi</name>
    <dbReference type="NCBI Taxonomy" id="61235"/>
    <lineage>
        <taxon>Eukaryota</taxon>
        <taxon>Fungi</taxon>
        <taxon>Dikarya</taxon>
        <taxon>Ascomycota</taxon>
        <taxon>Pezizomycotina</taxon>
        <taxon>Sordariomycetes</taxon>
        <taxon>Hypocreomycetidae</taxon>
        <taxon>Hypocreales</taxon>
        <taxon>Nectriaceae</taxon>
        <taxon>Fusarium</taxon>
        <taxon>Fusarium incarnatum-equiseti species complex</taxon>
    </lineage>
</organism>
<dbReference type="Proteomes" id="UP000693738">
    <property type="component" value="Unassembled WGS sequence"/>
</dbReference>
<sequence>MAQKTVDKKRVVIVGATGLQGGSVARTLAQSPDRYLIRGLTRNPSSPKAQALTSLNIEVQQADLDDPSSLKNAFRDAHIIFAMTDFWQHMSATREEAQGKSIVDIAAELPQLETFIWAGLPDANTISGGVYPHVYHWQSKAAVTKYIKEEKPELWKKTAAVLFPNYLENCVTQPGTYLPIKKERRFEIWHQASAPLEIDKIRTDQLALAYGIDIRYHELSSEEFQGNLRKYMSDITALDFTEQLLIFRDFGMIYKRPEFVQANQLPGLKLTTWKEFMEAHDLHSYMTRA</sequence>
<evidence type="ECO:0000313" key="4">
    <source>
        <dbReference type="Proteomes" id="UP000693738"/>
    </source>
</evidence>
<feature type="domain" description="NmrA-like" evidence="2">
    <location>
        <begin position="8"/>
        <end position="174"/>
    </location>
</feature>
<dbReference type="PANTHER" id="PTHR42748:SF31">
    <property type="entry name" value="NMRA-LIKE DOMAIN-CONTAINING PROTEIN-RELATED"/>
    <property type="match status" value="1"/>
</dbReference>
<dbReference type="InterPro" id="IPR008030">
    <property type="entry name" value="NmrA-like"/>
</dbReference>
<evidence type="ECO:0000313" key="3">
    <source>
        <dbReference type="EMBL" id="CAG7555197.1"/>
    </source>
</evidence>
<dbReference type="GO" id="GO:0005634">
    <property type="term" value="C:nucleus"/>
    <property type="evidence" value="ECO:0007669"/>
    <property type="project" value="TreeGrafter"/>
</dbReference>
<accession>A0A8J2IGN1</accession>
<keyword evidence="1" id="KW-0521">NADP</keyword>
<name>A0A8J2IGN1_FUSEQ</name>
<dbReference type="PANTHER" id="PTHR42748">
    <property type="entry name" value="NITROGEN METABOLITE REPRESSION PROTEIN NMRA FAMILY MEMBER"/>
    <property type="match status" value="1"/>
</dbReference>
<dbReference type="AlphaFoldDB" id="A0A8J2IGN1"/>
<dbReference type="InterPro" id="IPR051164">
    <property type="entry name" value="NmrA-like_oxidored"/>
</dbReference>
<protein>
    <recommendedName>
        <fullName evidence="2">NmrA-like domain-containing protein</fullName>
    </recommendedName>
</protein>
<evidence type="ECO:0000259" key="2">
    <source>
        <dbReference type="Pfam" id="PF05368"/>
    </source>
</evidence>
<gene>
    <name evidence="3" type="ORF">FEQUK3_LOCUS914</name>
</gene>
<reference evidence="3" key="1">
    <citation type="submission" date="2021-05" db="EMBL/GenBank/DDBJ databases">
        <authorList>
            <person name="Khan N."/>
        </authorList>
    </citation>
    <scope>NUCLEOTIDE SEQUENCE</scope>
</reference>
<evidence type="ECO:0000256" key="1">
    <source>
        <dbReference type="ARBA" id="ARBA00022857"/>
    </source>
</evidence>
<dbReference type="EMBL" id="CAJSTJ010000044">
    <property type="protein sequence ID" value="CAG7555197.1"/>
    <property type="molecule type" value="Genomic_DNA"/>
</dbReference>
<proteinExistence type="predicted"/>
<comment type="caution">
    <text evidence="3">The sequence shown here is derived from an EMBL/GenBank/DDBJ whole genome shotgun (WGS) entry which is preliminary data.</text>
</comment>